<dbReference type="Gene3D" id="1.10.510.10">
    <property type="entry name" value="Transferase(Phosphotransferase) domain 1"/>
    <property type="match status" value="2"/>
</dbReference>
<sequence length="122" mass="13640">MMDHVIAGRFNLGMKIGSGSSADIYIAGVPRLKWFGVEGNYPVFAIDLLGPSLEDLFNYCNRKFTLNTVLMLADQLVYIIGFGLSKNFRDLQTHEHIPYRENRGFAGTHQYASVNTHLGIGD</sequence>
<dbReference type="Proteomes" id="UP000242715">
    <property type="component" value="Unassembled WGS sequence"/>
</dbReference>
<dbReference type="InterPro" id="IPR050235">
    <property type="entry name" value="CK1_Ser-Thr_kinase"/>
</dbReference>
<dbReference type="InterPro" id="IPR011009">
    <property type="entry name" value="Kinase-like_dom_sf"/>
</dbReference>
<evidence type="ECO:0000313" key="3">
    <source>
        <dbReference type="Proteomes" id="UP000242715"/>
    </source>
</evidence>
<evidence type="ECO:0000313" key="2">
    <source>
        <dbReference type="EMBL" id="GAU20292.1"/>
    </source>
</evidence>
<gene>
    <name evidence="2" type="ORF">TSUD_337730</name>
</gene>
<dbReference type="SUPFAM" id="SSF56112">
    <property type="entry name" value="Protein kinase-like (PK-like)"/>
    <property type="match status" value="1"/>
</dbReference>
<evidence type="ECO:0000256" key="1">
    <source>
        <dbReference type="ARBA" id="ARBA00005926"/>
    </source>
</evidence>
<protein>
    <recommendedName>
        <fullName evidence="4">Non-specific serine/threonine protein kinase</fullName>
    </recommendedName>
</protein>
<dbReference type="PANTHER" id="PTHR11909">
    <property type="entry name" value="CASEIN KINASE-RELATED"/>
    <property type="match status" value="1"/>
</dbReference>
<reference evidence="3" key="1">
    <citation type="journal article" date="2017" name="Front. Plant Sci.">
        <title>Climate Clever Clovers: New Paradigm to Reduce the Environmental Footprint of Ruminants by Breeding Low Methanogenic Forages Utilizing Haplotype Variation.</title>
        <authorList>
            <person name="Kaur P."/>
            <person name="Appels R."/>
            <person name="Bayer P.E."/>
            <person name="Keeble-Gagnere G."/>
            <person name="Wang J."/>
            <person name="Hirakawa H."/>
            <person name="Shirasawa K."/>
            <person name="Vercoe P."/>
            <person name="Stefanova K."/>
            <person name="Durmic Z."/>
            <person name="Nichols P."/>
            <person name="Revell C."/>
            <person name="Isobe S.N."/>
            <person name="Edwards D."/>
            <person name="Erskine W."/>
        </authorList>
    </citation>
    <scope>NUCLEOTIDE SEQUENCE [LARGE SCALE GENOMIC DNA]</scope>
    <source>
        <strain evidence="3">cv. Daliak</strain>
    </source>
</reference>
<organism evidence="2 3">
    <name type="scientific">Trifolium subterraneum</name>
    <name type="common">Subterranean clover</name>
    <dbReference type="NCBI Taxonomy" id="3900"/>
    <lineage>
        <taxon>Eukaryota</taxon>
        <taxon>Viridiplantae</taxon>
        <taxon>Streptophyta</taxon>
        <taxon>Embryophyta</taxon>
        <taxon>Tracheophyta</taxon>
        <taxon>Spermatophyta</taxon>
        <taxon>Magnoliopsida</taxon>
        <taxon>eudicotyledons</taxon>
        <taxon>Gunneridae</taxon>
        <taxon>Pentapetalae</taxon>
        <taxon>rosids</taxon>
        <taxon>fabids</taxon>
        <taxon>Fabales</taxon>
        <taxon>Fabaceae</taxon>
        <taxon>Papilionoideae</taxon>
        <taxon>50 kb inversion clade</taxon>
        <taxon>NPAAA clade</taxon>
        <taxon>Hologalegina</taxon>
        <taxon>IRL clade</taxon>
        <taxon>Trifolieae</taxon>
        <taxon>Trifolium</taxon>
    </lineage>
</organism>
<dbReference type="AlphaFoldDB" id="A0A2Z6LPB7"/>
<comment type="similarity">
    <text evidence="1">Belongs to the protein kinase superfamily. CK1 Ser/Thr protein kinase family. Casein kinase I subfamily.</text>
</comment>
<accession>A0A2Z6LPB7</accession>
<dbReference type="OrthoDB" id="5800476at2759"/>
<keyword evidence="3" id="KW-1185">Reference proteome</keyword>
<dbReference type="EMBL" id="DF973211">
    <property type="protein sequence ID" value="GAU20292.1"/>
    <property type="molecule type" value="Genomic_DNA"/>
</dbReference>
<name>A0A2Z6LPB7_TRISU</name>
<evidence type="ECO:0008006" key="4">
    <source>
        <dbReference type="Google" id="ProtNLM"/>
    </source>
</evidence>
<proteinExistence type="inferred from homology"/>